<comment type="similarity">
    <text evidence="1">Belongs to the metallothionein superfamily. Type 15 family.</text>
</comment>
<dbReference type="EMBL" id="KI517408">
    <property type="protein sequence ID" value="ESQ48434.1"/>
    <property type="molecule type" value="Genomic_DNA"/>
</dbReference>
<dbReference type="STRING" id="72664.V4LX47"/>
<accession>V4LX47</accession>
<keyword evidence="3" id="KW-0480">Metal-thiolate cluster</keyword>
<gene>
    <name evidence="4" type="ORF">EUTSA_v10021853mg</name>
</gene>
<dbReference type="Gramene" id="ESQ48434">
    <property type="protein sequence ID" value="ESQ48434"/>
    <property type="gene ID" value="EUTSA_v10021853mg"/>
</dbReference>
<sequence>MRTRTQTTFKLFFQNPIMSDKCGTCDCADKTQCVKKRTSYTFDIVETQESYKEAMFMDVGAEENNGGCKCKCGSTCSCINCTCCPN</sequence>
<dbReference type="Proteomes" id="UP000030689">
    <property type="component" value="Unassembled WGS sequence"/>
</dbReference>
<dbReference type="AlphaFoldDB" id="V4LX47"/>
<keyword evidence="5" id="KW-1185">Reference proteome</keyword>
<dbReference type="OMA" id="ASCTCVN"/>
<dbReference type="eggNOG" id="ENOG502S7B3">
    <property type="taxonomic scope" value="Eukaryota"/>
</dbReference>
<dbReference type="GO" id="GO:0008270">
    <property type="term" value="F:zinc ion binding"/>
    <property type="evidence" value="ECO:0007669"/>
    <property type="project" value="EnsemblPlants"/>
</dbReference>
<organism evidence="4 5">
    <name type="scientific">Eutrema salsugineum</name>
    <name type="common">Saltwater cress</name>
    <name type="synonym">Sisymbrium salsugineum</name>
    <dbReference type="NCBI Taxonomy" id="72664"/>
    <lineage>
        <taxon>Eukaryota</taxon>
        <taxon>Viridiplantae</taxon>
        <taxon>Streptophyta</taxon>
        <taxon>Embryophyta</taxon>
        <taxon>Tracheophyta</taxon>
        <taxon>Spermatophyta</taxon>
        <taxon>Magnoliopsida</taxon>
        <taxon>eudicotyledons</taxon>
        <taxon>Gunneridae</taxon>
        <taxon>Pentapetalae</taxon>
        <taxon>rosids</taxon>
        <taxon>malvids</taxon>
        <taxon>Brassicales</taxon>
        <taxon>Brassicaceae</taxon>
        <taxon>Eutremeae</taxon>
        <taxon>Eutrema</taxon>
    </lineage>
</organism>
<dbReference type="PANTHER" id="PTHR33357">
    <property type="entry name" value="METALLOTHIONEIN-LIKE PROTEIN 3"/>
    <property type="match status" value="1"/>
</dbReference>
<dbReference type="InterPro" id="IPR044671">
    <property type="entry name" value="MT3"/>
</dbReference>
<reference evidence="4 5" key="1">
    <citation type="journal article" date="2013" name="Front. Plant Sci.">
        <title>The Reference Genome of the Halophytic Plant Eutrema salsugineum.</title>
        <authorList>
            <person name="Yang R."/>
            <person name="Jarvis D.E."/>
            <person name="Chen H."/>
            <person name="Beilstein M.A."/>
            <person name="Grimwood J."/>
            <person name="Jenkins J."/>
            <person name="Shu S."/>
            <person name="Prochnik S."/>
            <person name="Xin M."/>
            <person name="Ma C."/>
            <person name="Schmutz J."/>
            <person name="Wing R.A."/>
            <person name="Mitchell-Olds T."/>
            <person name="Schumaker K.S."/>
            <person name="Wang X."/>
        </authorList>
    </citation>
    <scope>NUCLEOTIDE SEQUENCE [LARGE SCALE GENOMIC DNA]</scope>
</reference>
<name>V4LX47_EUTSA</name>
<protein>
    <recommendedName>
        <fullName evidence="6">Metallothionein-like protein type 3</fullName>
    </recommendedName>
</protein>
<evidence type="ECO:0000256" key="2">
    <source>
        <dbReference type="ARBA" id="ARBA00022723"/>
    </source>
</evidence>
<keyword evidence="2" id="KW-0479">Metal-binding</keyword>
<dbReference type="GO" id="GO:0006878">
    <property type="term" value="P:intracellular copper ion homeostasis"/>
    <property type="evidence" value="ECO:0007669"/>
    <property type="project" value="InterPro"/>
</dbReference>
<evidence type="ECO:0008006" key="6">
    <source>
        <dbReference type="Google" id="ProtNLM"/>
    </source>
</evidence>
<evidence type="ECO:0000313" key="4">
    <source>
        <dbReference type="EMBL" id="ESQ48434.1"/>
    </source>
</evidence>
<dbReference type="GO" id="GO:0005507">
    <property type="term" value="F:copper ion binding"/>
    <property type="evidence" value="ECO:0007669"/>
    <property type="project" value="EnsemblPlants"/>
</dbReference>
<evidence type="ECO:0000256" key="3">
    <source>
        <dbReference type="ARBA" id="ARBA00022851"/>
    </source>
</evidence>
<evidence type="ECO:0000256" key="1">
    <source>
        <dbReference type="ARBA" id="ARBA00005802"/>
    </source>
</evidence>
<evidence type="ECO:0000313" key="5">
    <source>
        <dbReference type="Proteomes" id="UP000030689"/>
    </source>
</evidence>
<dbReference type="PANTHER" id="PTHR33357:SF3">
    <property type="entry name" value="METALLOTHIONEIN-LIKE PROTEIN 3"/>
    <property type="match status" value="1"/>
</dbReference>
<proteinExistence type="inferred from homology"/>